<comment type="caution">
    <text evidence="3">The sequence shown here is derived from an EMBL/GenBank/DDBJ whole genome shotgun (WGS) entry which is preliminary data.</text>
</comment>
<feature type="region of interest" description="Disordered" evidence="1">
    <location>
        <begin position="137"/>
        <end position="164"/>
    </location>
</feature>
<reference evidence="3 4" key="1">
    <citation type="submission" date="2023-06" db="EMBL/GenBank/DDBJ databases">
        <title>Genome sequence of Methancorpusculaceae sp. Cs1.</title>
        <authorList>
            <person name="Protasov E."/>
            <person name="Platt K."/>
            <person name="Poehlein A."/>
            <person name="Daniel R."/>
            <person name="Brune A."/>
        </authorList>
    </citation>
    <scope>NUCLEOTIDE SEQUENCE [LARGE SCALE GENOMIC DNA]</scope>
    <source>
        <strain evidence="3 4">Cs1</strain>
    </source>
</reference>
<proteinExistence type="predicted"/>
<protein>
    <submittedName>
        <fullName evidence="3">Uncharacterized protein</fullName>
    </submittedName>
</protein>
<organism evidence="3 4">
    <name type="scientific">Methanorbis rubei</name>
    <dbReference type="NCBI Taxonomy" id="3028300"/>
    <lineage>
        <taxon>Archaea</taxon>
        <taxon>Methanobacteriati</taxon>
        <taxon>Methanobacteriota</taxon>
        <taxon>Stenosarchaea group</taxon>
        <taxon>Methanomicrobia</taxon>
        <taxon>Methanomicrobiales</taxon>
        <taxon>Methanocorpusculaceae</taxon>
        <taxon>Methanorbis</taxon>
    </lineage>
</organism>
<feature type="region of interest" description="Disordered" evidence="1">
    <location>
        <begin position="46"/>
        <end position="83"/>
    </location>
</feature>
<feature type="transmembrane region" description="Helical" evidence="2">
    <location>
        <begin position="112"/>
        <end position="133"/>
    </location>
</feature>
<evidence type="ECO:0000256" key="1">
    <source>
        <dbReference type="SAM" id="MobiDB-lite"/>
    </source>
</evidence>
<evidence type="ECO:0000313" key="3">
    <source>
        <dbReference type="EMBL" id="MDV0444044.1"/>
    </source>
</evidence>
<keyword evidence="2" id="KW-0472">Membrane</keyword>
<gene>
    <name evidence="3" type="ORF">McpCs1_14330</name>
</gene>
<evidence type="ECO:0000313" key="4">
    <source>
        <dbReference type="Proteomes" id="UP001283212"/>
    </source>
</evidence>
<keyword evidence="2" id="KW-0812">Transmembrane</keyword>
<feature type="compositionally biased region" description="Polar residues" evidence="1">
    <location>
        <begin position="144"/>
        <end position="153"/>
    </location>
</feature>
<dbReference type="EMBL" id="JAWDKB010000005">
    <property type="protein sequence ID" value="MDV0444044.1"/>
    <property type="molecule type" value="Genomic_DNA"/>
</dbReference>
<dbReference type="RefSeq" id="WP_338096548.1">
    <property type="nucleotide sequence ID" value="NZ_JAWDKB010000005.1"/>
</dbReference>
<evidence type="ECO:0000256" key="2">
    <source>
        <dbReference type="SAM" id="Phobius"/>
    </source>
</evidence>
<name>A0AAE4MGY3_9EURY</name>
<accession>A0AAE4MGY3</accession>
<dbReference type="Proteomes" id="UP001283212">
    <property type="component" value="Unassembled WGS sequence"/>
</dbReference>
<sequence>MTAYRKCNICGNVWRTRETSRIPQCNRCRSKSSTATTEEAYIEYRKTASDLPDAPTEDSTPQTDQEPRTEEPTPTTDTELLDPEVDISALIDGKSKNSADNPKRHVNIPKELLIAAAVGVSVAIIAGVIYFRAPRGNRGAKRSVPQSEEQTVKSAKKIHVSGFN</sequence>
<feature type="compositionally biased region" description="Basic residues" evidence="1">
    <location>
        <begin position="154"/>
        <end position="164"/>
    </location>
</feature>
<keyword evidence="2" id="KW-1133">Transmembrane helix</keyword>
<dbReference type="AlphaFoldDB" id="A0AAE4MGY3"/>
<keyword evidence="4" id="KW-1185">Reference proteome</keyword>